<gene>
    <name evidence="8" type="primary">hemY</name>
    <name evidence="8" type="ORF">L21SP5_03562</name>
</gene>
<dbReference type="AlphaFoldDB" id="A0A0S2I4J4"/>
<dbReference type="EMBL" id="CP013118">
    <property type="protein sequence ID" value="ALO17170.1"/>
    <property type="molecule type" value="Genomic_DNA"/>
</dbReference>
<dbReference type="KEGG" id="blq:L21SP5_03562"/>
<dbReference type="OrthoDB" id="9805195at2"/>
<dbReference type="EC" id="1.3.3.15" evidence="6"/>
<evidence type="ECO:0000256" key="6">
    <source>
        <dbReference type="RuleBase" id="RU364052"/>
    </source>
</evidence>
<dbReference type="InterPro" id="IPR002937">
    <property type="entry name" value="Amino_oxidase"/>
</dbReference>
<evidence type="ECO:0000256" key="1">
    <source>
        <dbReference type="ARBA" id="ARBA00001974"/>
    </source>
</evidence>
<dbReference type="GO" id="GO:0004729">
    <property type="term" value="F:oxygen-dependent protoporphyrinogen oxidase activity"/>
    <property type="evidence" value="ECO:0007669"/>
    <property type="project" value="UniProtKB-UniRule"/>
</dbReference>
<dbReference type="SUPFAM" id="SSF51905">
    <property type="entry name" value="FAD/NAD(P)-binding domain"/>
    <property type="match status" value="1"/>
</dbReference>
<keyword evidence="2 6" id="KW-0285">Flavoprotein</keyword>
<comment type="function">
    <text evidence="6">Involved in coproporphyrin-dependent heme b biosynthesis. Catalyzes the oxidation of coproporphyrinogen III to coproporphyrin III.</text>
</comment>
<dbReference type="NCBIfam" id="TIGR00562">
    <property type="entry name" value="proto_IX_ox"/>
    <property type="match status" value="1"/>
</dbReference>
<comment type="similarity">
    <text evidence="6">Belongs to the protoporphyrinogen/coproporphyrinogen oxidase family. Coproporphyrinogen III oxidase subfamily.</text>
</comment>
<organism evidence="8 9">
    <name type="scientific">Salinivirga cyanobacteriivorans</name>
    <dbReference type="NCBI Taxonomy" id="1307839"/>
    <lineage>
        <taxon>Bacteria</taxon>
        <taxon>Pseudomonadati</taxon>
        <taxon>Bacteroidota</taxon>
        <taxon>Bacteroidia</taxon>
        <taxon>Bacteroidales</taxon>
        <taxon>Salinivirgaceae</taxon>
        <taxon>Salinivirga</taxon>
    </lineage>
</organism>
<evidence type="ECO:0000313" key="8">
    <source>
        <dbReference type="EMBL" id="ALO17170.1"/>
    </source>
</evidence>
<comment type="cofactor">
    <cofactor evidence="1 6">
        <name>FAD</name>
        <dbReference type="ChEBI" id="CHEBI:57692"/>
    </cofactor>
</comment>
<comment type="subcellular location">
    <subcellularLocation>
        <location evidence="6">Cytoplasm</location>
    </subcellularLocation>
</comment>
<evidence type="ECO:0000256" key="2">
    <source>
        <dbReference type="ARBA" id="ARBA00022630"/>
    </source>
</evidence>
<evidence type="ECO:0000256" key="4">
    <source>
        <dbReference type="ARBA" id="ARBA00023002"/>
    </source>
</evidence>
<keyword evidence="5 6" id="KW-0350">Heme biosynthesis</keyword>
<evidence type="ECO:0000256" key="5">
    <source>
        <dbReference type="ARBA" id="ARBA00023133"/>
    </source>
</evidence>
<keyword evidence="3 6" id="KW-0274">FAD</keyword>
<keyword evidence="9" id="KW-1185">Reference proteome</keyword>
<dbReference type="STRING" id="1307839.L21SP5_03562"/>
<keyword evidence="4 6" id="KW-0560">Oxidoreductase</keyword>
<dbReference type="Gene3D" id="1.10.3110.10">
    <property type="entry name" value="protoporphyrinogen ix oxidase, domain 3"/>
    <property type="match status" value="1"/>
</dbReference>
<comment type="pathway">
    <text evidence="6">Porphyrin-containing compound metabolism; protoheme biosynthesis.</text>
</comment>
<dbReference type="GO" id="GO:0005737">
    <property type="term" value="C:cytoplasm"/>
    <property type="evidence" value="ECO:0007669"/>
    <property type="project" value="UniProtKB-SubCell"/>
</dbReference>
<dbReference type="InterPro" id="IPR036188">
    <property type="entry name" value="FAD/NAD-bd_sf"/>
</dbReference>
<reference evidence="8 9" key="1">
    <citation type="submission" date="2015-11" db="EMBL/GenBank/DDBJ databases">
        <title>Description and complete genome sequence of a novel strain predominating in hypersaline microbial mats and representing a new family of the Bacteriodetes phylum.</title>
        <authorList>
            <person name="Spring S."/>
            <person name="Bunk B."/>
            <person name="Sproer C."/>
            <person name="Klenk H.-P."/>
        </authorList>
    </citation>
    <scope>NUCLEOTIDE SEQUENCE [LARGE SCALE GENOMIC DNA]</scope>
    <source>
        <strain evidence="8 9">L21-Spi-D4</strain>
    </source>
</reference>
<dbReference type="Gene3D" id="3.90.660.20">
    <property type="entry name" value="Protoporphyrinogen oxidase, mitochondrial, domain 2"/>
    <property type="match status" value="1"/>
</dbReference>
<dbReference type="PANTHER" id="PTHR42923">
    <property type="entry name" value="PROTOPORPHYRINOGEN OXIDASE"/>
    <property type="match status" value="1"/>
</dbReference>
<protein>
    <recommendedName>
        <fullName evidence="6">Coproporphyrinogen III oxidase</fullName>
        <ecNumber evidence="6">1.3.3.15</ecNumber>
    </recommendedName>
</protein>
<dbReference type="Gene3D" id="3.50.50.60">
    <property type="entry name" value="FAD/NAD(P)-binding domain"/>
    <property type="match status" value="1"/>
</dbReference>
<dbReference type="SUPFAM" id="SSF54373">
    <property type="entry name" value="FAD-linked reductases, C-terminal domain"/>
    <property type="match status" value="1"/>
</dbReference>
<dbReference type="PATRIC" id="fig|1307839.3.peg.3818"/>
<dbReference type="InterPro" id="IPR004572">
    <property type="entry name" value="Protoporphyrinogen_oxidase"/>
</dbReference>
<dbReference type="UniPathway" id="UPA00252"/>
<dbReference type="GO" id="GO:0006783">
    <property type="term" value="P:heme biosynthetic process"/>
    <property type="evidence" value="ECO:0007669"/>
    <property type="project" value="UniProtKB-UniRule"/>
</dbReference>
<feature type="domain" description="Amine oxidase" evidence="7">
    <location>
        <begin position="16"/>
        <end position="432"/>
    </location>
</feature>
<sequence>MKENETKDVVIIGAGITGLTLAFYLQKAGKKVTIIDQSDHVGGVIQTKQENGFIYETGPNTGVLSNPELVELFEDNSEAELETANSDSKNRWILKNNHFHAIPSGLIGGITTPLFSLKDKFRILGEPWRKPGTNPHETLAQLVKRRMGKSFLDYAVDPFISGIYAGDPNKLIPKYALPKLYNLEQTYGSFIRGAIQKKKEPKTDRDRKATKEVFSAFNGLQHLTDTVAKNIGSENIQLGAHNTTIEPHESGFKTSWSTETETFVVTSKKVVTTVPAPSIEKLLPFIDKNITQPITDLTYAKVVQVVLGFKNWDGRELNAFGGLIPKLEQRKVLGILFPSSIFKNRAPESGALLSVFMGGMRHPDIIEQSDEQLLTLAKNTVTETLKARNEPELAHVFRYKHAIPQYTETTPERINAIESIEQQYPGLILAGNIRDGIGMADRVKQAVDLSKKLTS</sequence>
<dbReference type="Pfam" id="PF01593">
    <property type="entry name" value="Amino_oxidase"/>
    <property type="match status" value="1"/>
</dbReference>
<dbReference type="Proteomes" id="UP000064893">
    <property type="component" value="Chromosome"/>
</dbReference>
<evidence type="ECO:0000313" key="9">
    <source>
        <dbReference type="Proteomes" id="UP000064893"/>
    </source>
</evidence>
<keyword evidence="6" id="KW-0963">Cytoplasm</keyword>
<name>A0A0S2I4J4_9BACT</name>
<dbReference type="RefSeq" id="WP_057954486.1">
    <property type="nucleotide sequence ID" value="NZ_CP013118.1"/>
</dbReference>
<dbReference type="PANTHER" id="PTHR42923:SF3">
    <property type="entry name" value="PROTOPORPHYRINOGEN OXIDASE"/>
    <property type="match status" value="1"/>
</dbReference>
<proteinExistence type="inferred from homology"/>
<evidence type="ECO:0000256" key="3">
    <source>
        <dbReference type="ARBA" id="ARBA00022827"/>
    </source>
</evidence>
<comment type="catalytic activity">
    <reaction evidence="6">
        <text>coproporphyrinogen III + 3 O2 = coproporphyrin III + 3 H2O2</text>
        <dbReference type="Rhea" id="RHEA:43436"/>
        <dbReference type="ChEBI" id="CHEBI:15379"/>
        <dbReference type="ChEBI" id="CHEBI:16240"/>
        <dbReference type="ChEBI" id="CHEBI:57309"/>
        <dbReference type="ChEBI" id="CHEBI:131725"/>
        <dbReference type="EC" id="1.3.3.15"/>
    </reaction>
</comment>
<dbReference type="InterPro" id="IPR050464">
    <property type="entry name" value="Zeta_carotene_desat/Oxidored"/>
</dbReference>
<evidence type="ECO:0000259" key="7">
    <source>
        <dbReference type="Pfam" id="PF01593"/>
    </source>
</evidence>
<accession>A0A0S2I4J4</accession>